<dbReference type="InterPro" id="IPR009061">
    <property type="entry name" value="DNA-bd_dom_put_sf"/>
</dbReference>
<keyword evidence="5" id="KW-1185">Reference proteome</keyword>
<dbReference type="RefSeq" id="WP_117486854.1">
    <property type="nucleotide sequence ID" value="NZ_QVIG01000001.1"/>
</dbReference>
<evidence type="ECO:0000256" key="2">
    <source>
        <dbReference type="SAM" id="MobiDB-lite"/>
    </source>
</evidence>
<comment type="caution">
    <text evidence="4">The sequence shown here is derived from an EMBL/GenBank/DDBJ whole genome shotgun (WGS) entry which is preliminary data.</text>
</comment>
<reference evidence="4 5" key="1">
    <citation type="submission" date="2018-08" db="EMBL/GenBank/DDBJ databases">
        <title>Diversity &amp; Physiological Properties of Lignin-Decomposing Actinobacteria from Soil.</title>
        <authorList>
            <person name="Roh S.G."/>
            <person name="Kim S.B."/>
        </authorList>
    </citation>
    <scope>NUCLEOTIDE SEQUENCE [LARGE SCALE GENOMIC DNA]</scope>
    <source>
        <strain evidence="4 5">MMS17-GH009</strain>
    </source>
</reference>
<dbReference type="InterPro" id="IPR000551">
    <property type="entry name" value="MerR-type_HTH_dom"/>
</dbReference>
<dbReference type="PANTHER" id="PTHR30204:SF97">
    <property type="entry name" value="MERR FAMILY REGULATORY PROTEIN"/>
    <property type="match status" value="1"/>
</dbReference>
<dbReference type="PROSITE" id="PS50937">
    <property type="entry name" value="HTH_MERR_2"/>
    <property type="match status" value="1"/>
</dbReference>
<organism evidence="4 5">
    <name type="scientific">Kitasatospora xanthocidica</name>
    <dbReference type="NCBI Taxonomy" id="83382"/>
    <lineage>
        <taxon>Bacteria</taxon>
        <taxon>Bacillati</taxon>
        <taxon>Actinomycetota</taxon>
        <taxon>Actinomycetes</taxon>
        <taxon>Kitasatosporales</taxon>
        <taxon>Streptomycetaceae</taxon>
        <taxon>Kitasatospora</taxon>
    </lineage>
</organism>
<feature type="domain" description="HTH merR-type" evidence="3">
    <location>
        <begin position="4"/>
        <end position="73"/>
    </location>
</feature>
<proteinExistence type="predicted"/>
<dbReference type="SMART" id="SM00422">
    <property type="entry name" value="HTH_MERR"/>
    <property type="match status" value="1"/>
</dbReference>
<dbReference type="Proteomes" id="UP000263377">
    <property type="component" value="Unassembled WGS sequence"/>
</dbReference>
<evidence type="ECO:0000259" key="3">
    <source>
        <dbReference type="PROSITE" id="PS50937"/>
    </source>
</evidence>
<evidence type="ECO:0000313" key="4">
    <source>
        <dbReference type="EMBL" id="RGD58208.1"/>
    </source>
</evidence>
<dbReference type="GO" id="GO:0003700">
    <property type="term" value="F:DNA-binding transcription factor activity"/>
    <property type="evidence" value="ECO:0007669"/>
    <property type="project" value="InterPro"/>
</dbReference>
<gene>
    <name evidence="4" type="ORF">DR950_10790</name>
</gene>
<dbReference type="PANTHER" id="PTHR30204">
    <property type="entry name" value="REDOX-CYCLING DRUG-SENSING TRANSCRIPTIONAL ACTIVATOR SOXR"/>
    <property type="match status" value="1"/>
</dbReference>
<keyword evidence="1" id="KW-0238">DNA-binding</keyword>
<accession>A0A372ZQN9</accession>
<dbReference type="AlphaFoldDB" id="A0A372ZQN9"/>
<dbReference type="SUPFAM" id="SSF46955">
    <property type="entry name" value="Putative DNA-binding domain"/>
    <property type="match status" value="1"/>
</dbReference>
<dbReference type="InterPro" id="IPR047057">
    <property type="entry name" value="MerR_fam"/>
</dbReference>
<dbReference type="Gene3D" id="1.10.1660.10">
    <property type="match status" value="1"/>
</dbReference>
<protein>
    <submittedName>
        <fullName evidence="4">MerR family transcriptional regulator</fullName>
    </submittedName>
</protein>
<sequence length="179" mass="19347">MAELHSITEVSAAFGLSVPALRYYEECGLIAPAARRGRVRYYDRESLERLALVQLWHVDGMIPVSGTAAVLASERAADRTALLHAQRDGMLERARRLEHAAAVLTHMLLCSRDRPLDCPTTRAHISARVDAALAGEELSDGFLPARPDGPRSEHPRSGSATPQEGLSPAPPASARPAVR</sequence>
<feature type="region of interest" description="Disordered" evidence="2">
    <location>
        <begin position="138"/>
        <end position="179"/>
    </location>
</feature>
<name>A0A372ZQN9_9ACTN</name>
<dbReference type="Pfam" id="PF13411">
    <property type="entry name" value="MerR_1"/>
    <property type="match status" value="1"/>
</dbReference>
<dbReference type="EMBL" id="QVIG01000001">
    <property type="protein sequence ID" value="RGD58208.1"/>
    <property type="molecule type" value="Genomic_DNA"/>
</dbReference>
<evidence type="ECO:0000313" key="5">
    <source>
        <dbReference type="Proteomes" id="UP000263377"/>
    </source>
</evidence>
<dbReference type="GO" id="GO:0003677">
    <property type="term" value="F:DNA binding"/>
    <property type="evidence" value="ECO:0007669"/>
    <property type="project" value="UniProtKB-KW"/>
</dbReference>
<evidence type="ECO:0000256" key="1">
    <source>
        <dbReference type="ARBA" id="ARBA00023125"/>
    </source>
</evidence>